<gene>
    <name evidence="5" type="ORF">TCEB3V08_LOCUS11097</name>
</gene>
<feature type="region of interest" description="Disordered" evidence="3">
    <location>
        <begin position="462"/>
        <end position="508"/>
    </location>
</feature>
<feature type="region of interest" description="Disordered" evidence="3">
    <location>
        <begin position="331"/>
        <end position="362"/>
    </location>
</feature>
<dbReference type="CDD" id="cd09885">
    <property type="entry name" value="PIN_Smg6-like"/>
    <property type="match status" value="1"/>
</dbReference>
<sequence length="730" mass="83903">MRRKLDAVYYYTRSIMRRKLDAVYYYTRSIMASNPFHSAREKLLALFDESRKKYEQLERKRREEREGKMRERMKEKEGAGLRREFWVHPEGGRRLHITTSTLQEHRRAIDSEDEELAGLSSAEVNKRFVISYLNVQGKLFTKIGMETFQESAVQMLREFRALLQHSPVPLNANRFLQLLALNMFAIENTQPKDDGLLTDSLEAGYRSALQESALVLSLQMFNLILEKCVILLKEQLENSTEQLDLHNSRLVVSEDLQVLLPAVKVWCDWLVCHSTVWNPPPSCQDYRVGPAGDAWVRMASFVNLLERLDYGKLRMDEEPHEGHVTRMEDRKPYRAKRRVEDHGEDMETKGADEGEVRRDQQEWKRMCQTNPQRLKRWEMVRLPEDSTLSEFTPLKSIIDEPCYISKDVDMLSVCLSSQEEACVVKRVRKIVFFGTVWLCGEDPPVLKLQKYDESLSEYVSVVASSSQESPSSPPEGQSDSDLRVESFSEDEAGGDTPETEPSAGTPAEIRSLLHRKEELERRQQRQERHRQRVQTILRETVVSVEIEVKPHYLVPDTNCFIDYLPQLQKISQATTSQHQLLYTLMVPLVVIKELEGLARGGRDRDFIPLAHIAPEHAARVAESAKTALIFLRSRLPGVRCVTSRGAILAPTSCAMEEETDLQQGNDDRILTTSLSLCKIANDEDTKPGEPRRLLRDVVLLTEDRNLRVKALALHVPVREVGDFMKWAGLG</sequence>
<dbReference type="SMART" id="SM00670">
    <property type="entry name" value="PINc"/>
    <property type="match status" value="1"/>
</dbReference>
<dbReference type="Pfam" id="PF13638">
    <property type="entry name" value="PIN_4"/>
    <property type="match status" value="1"/>
</dbReference>
<dbReference type="FunFam" id="3.40.50.1010:FF:000047">
    <property type="entry name" value="Blast:Telomerase-binding protein EST1A"/>
    <property type="match status" value="1"/>
</dbReference>
<dbReference type="Pfam" id="PF10373">
    <property type="entry name" value="EST1_DNA_bind"/>
    <property type="match status" value="1"/>
</dbReference>
<proteinExistence type="predicted"/>
<feature type="coiled-coil region" evidence="2">
    <location>
        <begin position="509"/>
        <end position="536"/>
    </location>
</feature>
<dbReference type="GO" id="GO:0000184">
    <property type="term" value="P:nuclear-transcribed mRNA catabolic process, nonsense-mediated decay"/>
    <property type="evidence" value="ECO:0007669"/>
    <property type="project" value="UniProtKB-KW"/>
</dbReference>
<dbReference type="InterPro" id="IPR045153">
    <property type="entry name" value="Est1/Ebs1-like"/>
</dbReference>
<dbReference type="PANTHER" id="PTHR15696:SF0">
    <property type="entry name" value="TELOMERASE-BINDING PROTEIN EST1A"/>
    <property type="match status" value="1"/>
</dbReference>
<organism evidence="5">
    <name type="scientific">Timema cristinae</name>
    <name type="common">Walking stick</name>
    <dbReference type="NCBI Taxonomy" id="61476"/>
    <lineage>
        <taxon>Eukaryota</taxon>
        <taxon>Metazoa</taxon>
        <taxon>Ecdysozoa</taxon>
        <taxon>Arthropoda</taxon>
        <taxon>Hexapoda</taxon>
        <taxon>Insecta</taxon>
        <taxon>Pterygota</taxon>
        <taxon>Neoptera</taxon>
        <taxon>Polyneoptera</taxon>
        <taxon>Phasmatodea</taxon>
        <taxon>Timematodea</taxon>
        <taxon>Timematoidea</taxon>
        <taxon>Timematidae</taxon>
        <taxon>Timema</taxon>
    </lineage>
</organism>
<keyword evidence="1" id="KW-0866">Nonsense-mediated mRNA decay</keyword>
<dbReference type="Gene3D" id="3.40.50.1010">
    <property type="entry name" value="5'-nuclease"/>
    <property type="match status" value="1"/>
</dbReference>
<feature type="coiled-coil region" evidence="2">
    <location>
        <begin position="40"/>
        <end position="67"/>
    </location>
</feature>
<keyword evidence="2" id="KW-0175">Coiled coil</keyword>
<dbReference type="AlphaFoldDB" id="A0A7R9H799"/>
<dbReference type="InterPro" id="IPR002716">
    <property type="entry name" value="PIN_dom"/>
</dbReference>
<dbReference type="InterPro" id="IPR018834">
    <property type="entry name" value="DNA/RNA-bd_Est1-type"/>
</dbReference>
<feature type="compositionally biased region" description="Low complexity" evidence="3">
    <location>
        <begin position="462"/>
        <end position="479"/>
    </location>
</feature>
<dbReference type="SUPFAM" id="SSF48452">
    <property type="entry name" value="TPR-like"/>
    <property type="match status" value="1"/>
</dbReference>
<accession>A0A7R9H799</accession>
<evidence type="ECO:0000259" key="4">
    <source>
        <dbReference type="SMART" id="SM00670"/>
    </source>
</evidence>
<dbReference type="GO" id="GO:0005697">
    <property type="term" value="C:telomerase holoenzyme complex"/>
    <property type="evidence" value="ECO:0007669"/>
    <property type="project" value="TreeGrafter"/>
</dbReference>
<evidence type="ECO:0000256" key="2">
    <source>
        <dbReference type="SAM" id="Coils"/>
    </source>
</evidence>
<evidence type="ECO:0000256" key="3">
    <source>
        <dbReference type="SAM" id="MobiDB-lite"/>
    </source>
</evidence>
<dbReference type="InterPro" id="IPR011990">
    <property type="entry name" value="TPR-like_helical_dom_sf"/>
</dbReference>
<dbReference type="EMBL" id="OC322432">
    <property type="protein sequence ID" value="CAD7411796.1"/>
    <property type="molecule type" value="Genomic_DNA"/>
</dbReference>
<dbReference type="PANTHER" id="PTHR15696">
    <property type="entry name" value="SMG-7 SUPPRESSOR WITH MORPHOLOGICAL EFFECT ON GENITALIA PROTEIN 7"/>
    <property type="match status" value="1"/>
</dbReference>
<dbReference type="Gene3D" id="1.25.40.10">
    <property type="entry name" value="Tetratricopeptide repeat domain"/>
    <property type="match status" value="1"/>
</dbReference>
<dbReference type="GO" id="GO:0070034">
    <property type="term" value="F:telomerase RNA binding"/>
    <property type="evidence" value="ECO:0007669"/>
    <property type="project" value="TreeGrafter"/>
</dbReference>
<dbReference type="SUPFAM" id="SSF88723">
    <property type="entry name" value="PIN domain-like"/>
    <property type="match status" value="1"/>
</dbReference>
<protein>
    <recommendedName>
        <fullName evidence="4">PIN domain-containing protein</fullName>
    </recommendedName>
</protein>
<name>A0A7R9H799_TIMCR</name>
<dbReference type="GO" id="GO:0042162">
    <property type="term" value="F:telomeric DNA binding"/>
    <property type="evidence" value="ECO:0007669"/>
    <property type="project" value="TreeGrafter"/>
</dbReference>
<feature type="domain" description="PIN" evidence="4">
    <location>
        <begin position="551"/>
        <end position="708"/>
    </location>
</feature>
<evidence type="ECO:0000313" key="5">
    <source>
        <dbReference type="EMBL" id="CAD7411796.1"/>
    </source>
</evidence>
<evidence type="ECO:0000256" key="1">
    <source>
        <dbReference type="ARBA" id="ARBA00023161"/>
    </source>
</evidence>
<reference evidence="5" key="1">
    <citation type="submission" date="2020-11" db="EMBL/GenBank/DDBJ databases">
        <authorList>
            <person name="Tran Van P."/>
        </authorList>
    </citation>
    <scope>NUCLEOTIDE SEQUENCE</scope>
</reference>
<dbReference type="InterPro" id="IPR029060">
    <property type="entry name" value="PIN-like_dom_sf"/>
</dbReference>